<dbReference type="Proteomes" id="UP000652761">
    <property type="component" value="Unassembled WGS sequence"/>
</dbReference>
<organism evidence="2 3">
    <name type="scientific">Colocasia esculenta</name>
    <name type="common">Wild taro</name>
    <name type="synonym">Arum esculentum</name>
    <dbReference type="NCBI Taxonomy" id="4460"/>
    <lineage>
        <taxon>Eukaryota</taxon>
        <taxon>Viridiplantae</taxon>
        <taxon>Streptophyta</taxon>
        <taxon>Embryophyta</taxon>
        <taxon>Tracheophyta</taxon>
        <taxon>Spermatophyta</taxon>
        <taxon>Magnoliopsida</taxon>
        <taxon>Liliopsida</taxon>
        <taxon>Araceae</taxon>
        <taxon>Aroideae</taxon>
        <taxon>Colocasieae</taxon>
        <taxon>Colocasia</taxon>
    </lineage>
</organism>
<feature type="region of interest" description="Disordered" evidence="1">
    <location>
        <begin position="211"/>
        <end position="293"/>
    </location>
</feature>
<protein>
    <submittedName>
        <fullName evidence="2">Uncharacterized protein</fullName>
    </submittedName>
</protein>
<feature type="compositionally biased region" description="Polar residues" evidence="1">
    <location>
        <begin position="216"/>
        <end position="237"/>
    </location>
</feature>
<sequence>METPSSISRVAMSQATHTSENKKQHEVHEKSLSSQSRTRMGRRPERPVLLDITNDSPIVGLAAGSMKTPSSSVGKSRARAAGRGTPGSGEALLRGQVKTLLQKVDEDAELVRVPSDEAAAAAAAAAPFQALLGHLRSPAGLLAPTPANTPQIFSLPGNKDGPVSEIIPSAQKDGDSKVTLVAAVLKEQVLEQETPDLRQCVINRALQFDSAEDSEFSGSPMSSSAVTYQGSDFSSCTKKPMDDDCSSAWSTQTNPSWREDEEEEEEEEEEDCGADDGYLEGGEEEEGAEAEGLDALCEDMRRMSMDQKMGLPDFAGKHTRFTYNSDDEIVGDEEVGGVSPGVLRLRGLPVPSGKHLRFQEEEED</sequence>
<dbReference type="PANTHER" id="PTHR47512:SF3">
    <property type="entry name" value="CHALCONE-FLAVONONE ISOMERASE FAMILY PROTEIN"/>
    <property type="match status" value="1"/>
</dbReference>
<evidence type="ECO:0000256" key="1">
    <source>
        <dbReference type="SAM" id="MobiDB-lite"/>
    </source>
</evidence>
<feature type="compositionally biased region" description="Basic and acidic residues" evidence="1">
    <location>
        <begin position="19"/>
        <end position="31"/>
    </location>
</feature>
<proteinExistence type="predicted"/>
<feature type="region of interest" description="Disordered" evidence="1">
    <location>
        <begin position="1"/>
        <end position="93"/>
    </location>
</feature>
<dbReference type="OrthoDB" id="162989at2759"/>
<feature type="compositionally biased region" description="Acidic residues" evidence="1">
    <location>
        <begin position="259"/>
        <end position="292"/>
    </location>
</feature>
<accession>A0A843U4G7</accession>
<dbReference type="PANTHER" id="PTHR47512">
    <property type="entry name" value="EXPRESSED PROTEIN"/>
    <property type="match status" value="1"/>
</dbReference>
<dbReference type="AlphaFoldDB" id="A0A843U4G7"/>
<dbReference type="EMBL" id="NMUH01000296">
    <property type="protein sequence ID" value="MQL76393.1"/>
    <property type="molecule type" value="Genomic_DNA"/>
</dbReference>
<gene>
    <name evidence="2" type="ORF">Taro_008793</name>
</gene>
<evidence type="ECO:0000313" key="2">
    <source>
        <dbReference type="EMBL" id="MQL76393.1"/>
    </source>
</evidence>
<comment type="caution">
    <text evidence="2">The sequence shown here is derived from an EMBL/GenBank/DDBJ whole genome shotgun (WGS) entry which is preliminary data.</text>
</comment>
<evidence type="ECO:0000313" key="3">
    <source>
        <dbReference type="Proteomes" id="UP000652761"/>
    </source>
</evidence>
<reference evidence="2" key="1">
    <citation type="submission" date="2017-07" db="EMBL/GenBank/DDBJ databases">
        <title>Taro Niue Genome Assembly and Annotation.</title>
        <authorList>
            <person name="Atibalentja N."/>
            <person name="Keating K."/>
            <person name="Fields C.J."/>
        </authorList>
    </citation>
    <scope>NUCLEOTIDE SEQUENCE</scope>
    <source>
        <strain evidence="2">Niue_2</strain>
        <tissue evidence="2">Leaf</tissue>
    </source>
</reference>
<feature type="compositionally biased region" description="Polar residues" evidence="1">
    <location>
        <begin position="1"/>
        <end position="18"/>
    </location>
</feature>
<name>A0A843U4G7_COLES</name>
<feature type="compositionally biased region" description="Polar residues" evidence="1">
    <location>
        <begin position="247"/>
        <end position="256"/>
    </location>
</feature>
<keyword evidence="3" id="KW-1185">Reference proteome</keyword>